<accession>A0ABT1YG68</accession>
<proteinExistence type="predicted"/>
<sequence length="76" mass="8720">MSEQKNRSRHLIDPEIISAVDLFPTTDLSESLLMESRQNQSKMLPKIDVTQLFPVTFEENIVPSYFGGPDIRIEII</sequence>
<keyword evidence="2" id="KW-1185">Reference proteome</keyword>
<reference evidence="1 2" key="1">
    <citation type="submission" date="2022-08" db="EMBL/GenBank/DDBJ databases">
        <title>Paenibacillus endoradicis sp. nov., Paenibacillus radicibacter sp. nov and Paenibacillus pararadicis sp. nov., three cold-adapted plant growth-promoting bacteria isolated from root of Larix gmelinii in Great Khingan.</title>
        <authorList>
            <person name="Xue H."/>
        </authorList>
    </citation>
    <scope>NUCLEOTIDE SEQUENCE [LARGE SCALE GENOMIC DNA]</scope>
    <source>
        <strain evidence="1 2">N5-1-1-5</strain>
    </source>
</reference>
<protein>
    <submittedName>
        <fullName evidence="1">Uncharacterized protein</fullName>
    </submittedName>
</protein>
<evidence type="ECO:0000313" key="2">
    <source>
        <dbReference type="Proteomes" id="UP001300012"/>
    </source>
</evidence>
<evidence type="ECO:0000313" key="1">
    <source>
        <dbReference type="EMBL" id="MCR8632186.1"/>
    </source>
</evidence>
<dbReference type="Proteomes" id="UP001300012">
    <property type="component" value="Unassembled WGS sequence"/>
</dbReference>
<gene>
    <name evidence="1" type="ORF">NV381_13320</name>
</gene>
<dbReference type="EMBL" id="JANQBD010000008">
    <property type="protein sequence ID" value="MCR8632186.1"/>
    <property type="molecule type" value="Genomic_DNA"/>
</dbReference>
<organism evidence="1 2">
    <name type="scientific">Paenibacillus radicis</name>
    <name type="common">ex Xue et al. 2023</name>
    <dbReference type="NCBI Taxonomy" id="2972489"/>
    <lineage>
        <taxon>Bacteria</taxon>
        <taxon>Bacillati</taxon>
        <taxon>Bacillota</taxon>
        <taxon>Bacilli</taxon>
        <taxon>Bacillales</taxon>
        <taxon>Paenibacillaceae</taxon>
        <taxon>Paenibacillus</taxon>
    </lineage>
</organism>
<name>A0ABT1YG68_9BACL</name>
<comment type="caution">
    <text evidence="1">The sequence shown here is derived from an EMBL/GenBank/DDBJ whole genome shotgun (WGS) entry which is preliminary data.</text>
</comment>